<evidence type="ECO:0000313" key="1">
    <source>
        <dbReference type="EMBL" id="CAG5121045.1"/>
    </source>
</evidence>
<feature type="non-terminal residue" evidence="1">
    <location>
        <position position="50"/>
    </location>
</feature>
<protein>
    <submittedName>
        <fullName evidence="1">Uncharacterized protein</fullName>
    </submittedName>
</protein>
<evidence type="ECO:0000313" key="2">
    <source>
        <dbReference type="Proteomes" id="UP000678393"/>
    </source>
</evidence>
<reference evidence="1" key="1">
    <citation type="submission" date="2021-04" db="EMBL/GenBank/DDBJ databases">
        <authorList>
            <consortium name="Molecular Ecology Group"/>
        </authorList>
    </citation>
    <scope>NUCLEOTIDE SEQUENCE</scope>
</reference>
<accession>A0A8S3YZC6</accession>
<sequence length="50" mass="5614">MLSAEIKEWLAEYKGLSSAEVNTFASTLAVSDQLVLDLFTLFETPPFYVQ</sequence>
<gene>
    <name evidence="1" type="ORF">CUNI_LOCUS6603</name>
</gene>
<name>A0A8S3YZC6_9EUPU</name>
<comment type="caution">
    <text evidence="1">The sequence shown here is derived from an EMBL/GenBank/DDBJ whole genome shotgun (WGS) entry which is preliminary data.</text>
</comment>
<dbReference type="OrthoDB" id="18937at2759"/>
<dbReference type="Proteomes" id="UP000678393">
    <property type="component" value="Unassembled WGS sequence"/>
</dbReference>
<dbReference type="EMBL" id="CAJHNH020001013">
    <property type="protein sequence ID" value="CAG5121045.1"/>
    <property type="molecule type" value="Genomic_DNA"/>
</dbReference>
<organism evidence="1 2">
    <name type="scientific">Candidula unifasciata</name>
    <dbReference type="NCBI Taxonomy" id="100452"/>
    <lineage>
        <taxon>Eukaryota</taxon>
        <taxon>Metazoa</taxon>
        <taxon>Spiralia</taxon>
        <taxon>Lophotrochozoa</taxon>
        <taxon>Mollusca</taxon>
        <taxon>Gastropoda</taxon>
        <taxon>Heterobranchia</taxon>
        <taxon>Euthyneura</taxon>
        <taxon>Panpulmonata</taxon>
        <taxon>Eupulmonata</taxon>
        <taxon>Stylommatophora</taxon>
        <taxon>Helicina</taxon>
        <taxon>Helicoidea</taxon>
        <taxon>Geomitridae</taxon>
        <taxon>Candidula</taxon>
    </lineage>
</organism>
<keyword evidence="2" id="KW-1185">Reference proteome</keyword>
<dbReference type="AlphaFoldDB" id="A0A8S3YZC6"/>
<proteinExistence type="predicted"/>